<organism evidence="1 2">
    <name type="scientific">Ephemerocybe angulata</name>
    <dbReference type="NCBI Taxonomy" id="980116"/>
    <lineage>
        <taxon>Eukaryota</taxon>
        <taxon>Fungi</taxon>
        <taxon>Dikarya</taxon>
        <taxon>Basidiomycota</taxon>
        <taxon>Agaricomycotina</taxon>
        <taxon>Agaricomycetes</taxon>
        <taxon>Agaricomycetidae</taxon>
        <taxon>Agaricales</taxon>
        <taxon>Agaricineae</taxon>
        <taxon>Psathyrellaceae</taxon>
        <taxon>Ephemerocybe</taxon>
    </lineage>
</organism>
<dbReference type="AlphaFoldDB" id="A0A8H5EZR1"/>
<evidence type="ECO:0000313" key="1">
    <source>
        <dbReference type="EMBL" id="KAF5318389.1"/>
    </source>
</evidence>
<proteinExistence type="predicted"/>
<name>A0A8H5EZR1_9AGAR</name>
<sequence length="338" mass="38802">MTPNKPTPSASSVFTSIGNWMKIWMRTRTKRKDRRDGDYWIIPVSPCRVHMNNAVDLPLEIIIQIATIAASSSQEAYCNFSLVSKDMRLIIEKQCLPKLPIRLESTAKIVAFHTLLVTRPELAPRIRYLWVRGARSRQRPRQGYSEPTAATWREFKASAFEQLYIINSCTKLVSLACSFPVMFLCFRFTRDIFFKHDQLKELTLFENWNLWTCFGLEPPVDGPHLFLQLTHLTILDGVAPHFPTRLFPSLQCFSAEIPRTGFEASKVDQIPQAALPEAIQSFPRDIQISLLQVDTTDRGVKGVASDDDRPWQVRVGNPRYFQWWSARIWGNAGVWAAD</sequence>
<comment type="caution">
    <text evidence="1">The sequence shown here is derived from an EMBL/GenBank/DDBJ whole genome shotgun (WGS) entry which is preliminary data.</text>
</comment>
<accession>A0A8H5EZR1</accession>
<keyword evidence="2" id="KW-1185">Reference proteome</keyword>
<reference evidence="1 2" key="1">
    <citation type="journal article" date="2020" name="ISME J.">
        <title>Uncovering the hidden diversity of litter-decomposition mechanisms in mushroom-forming fungi.</title>
        <authorList>
            <person name="Floudas D."/>
            <person name="Bentzer J."/>
            <person name="Ahren D."/>
            <person name="Johansson T."/>
            <person name="Persson P."/>
            <person name="Tunlid A."/>
        </authorList>
    </citation>
    <scope>NUCLEOTIDE SEQUENCE [LARGE SCALE GENOMIC DNA]</scope>
    <source>
        <strain evidence="1 2">CBS 175.51</strain>
    </source>
</reference>
<dbReference type="EMBL" id="JAACJK010000178">
    <property type="protein sequence ID" value="KAF5318389.1"/>
    <property type="molecule type" value="Genomic_DNA"/>
</dbReference>
<evidence type="ECO:0000313" key="2">
    <source>
        <dbReference type="Proteomes" id="UP000541558"/>
    </source>
</evidence>
<dbReference type="OrthoDB" id="2935230at2759"/>
<protein>
    <submittedName>
        <fullName evidence="1">Uncharacterized protein</fullName>
    </submittedName>
</protein>
<dbReference type="Proteomes" id="UP000541558">
    <property type="component" value="Unassembled WGS sequence"/>
</dbReference>
<gene>
    <name evidence="1" type="ORF">D9611_013924</name>
</gene>